<dbReference type="InterPro" id="IPR013106">
    <property type="entry name" value="Ig_V-set"/>
</dbReference>
<dbReference type="PROSITE" id="PS50835">
    <property type="entry name" value="IG_LIKE"/>
    <property type="match status" value="1"/>
</dbReference>
<keyword evidence="7" id="KW-1015">Disulfide bond</keyword>
<keyword evidence="6 11" id="KW-0472">Membrane</keyword>
<feature type="transmembrane region" description="Helical" evidence="11">
    <location>
        <begin position="242"/>
        <end position="264"/>
    </location>
</feature>
<name>A0AAN9DE35_9TELE</name>
<feature type="domain" description="Ig-like" evidence="13">
    <location>
        <begin position="141"/>
        <end position="212"/>
    </location>
</feature>
<dbReference type="GO" id="GO:0006955">
    <property type="term" value="P:immune response"/>
    <property type="evidence" value="ECO:0007669"/>
    <property type="project" value="TreeGrafter"/>
</dbReference>
<dbReference type="PANTHER" id="PTHR25466:SF2">
    <property type="entry name" value="T-LYMPHOCYTE ACTIVATION ANTIGEN CD86"/>
    <property type="match status" value="1"/>
</dbReference>
<dbReference type="EMBL" id="JAYKXH010000004">
    <property type="protein sequence ID" value="KAK7171392.1"/>
    <property type="molecule type" value="Genomic_DNA"/>
</dbReference>
<keyword evidence="4 12" id="KW-0732">Signal</keyword>
<sequence>MSLKRLCLFTHRYSLALVMALVLGTATTDDSGPPVNITAVVGHTATFKCPNQKSWIVTRLYIQKHDEFINGFDKLKDLPSKYLNRTTVNRTNLSMEMTNVTVLDEGLYKCIVFYKEDNPTTAPKKDISYIYLKVTGKYSVPTIEKECSERKNGDGTAGKSCRLSCSSTGGYPQSAVKWAELNLSLMSVVHNESSEDPSSKTWTVNQTIAYDCVHATNVSCAVDGAVSPIITICETESFSFEVIAAIVLVLVFVLLLLLVCMVICCRRRRTEDQGDPENADVPLADCHSQLKSV</sequence>
<accession>A0AAN9DE35</accession>
<comment type="caution">
    <text evidence="14">The sequence shown here is derived from an EMBL/GenBank/DDBJ whole genome shotgun (WGS) entry which is preliminary data.</text>
</comment>
<evidence type="ECO:0000256" key="6">
    <source>
        <dbReference type="ARBA" id="ARBA00023136"/>
    </source>
</evidence>
<evidence type="ECO:0000256" key="7">
    <source>
        <dbReference type="ARBA" id="ARBA00023157"/>
    </source>
</evidence>
<evidence type="ECO:0000256" key="11">
    <source>
        <dbReference type="SAM" id="Phobius"/>
    </source>
</evidence>
<keyword evidence="2" id="KW-1003">Cell membrane</keyword>
<dbReference type="GO" id="GO:0031295">
    <property type="term" value="P:T cell costimulation"/>
    <property type="evidence" value="ECO:0007669"/>
    <property type="project" value="TreeGrafter"/>
</dbReference>
<dbReference type="Gene3D" id="2.60.40.10">
    <property type="entry name" value="Immunoglobulins"/>
    <property type="match status" value="2"/>
</dbReference>
<evidence type="ECO:0000259" key="13">
    <source>
        <dbReference type="PROSITE" id="PS50835"/>
    </source>
</evidence>
<feature type="signal peptide" evidence="12">
    <location>
        <begin position="1"/>
        <end position="28"/>
    </location>
</feature>
<dbReference type="SMART" id="SM00409">
    <property type="entry name" value="IG"/>
    <property type="match status" value="1"/>
</dbReference>
<evidence type="ECO:0000256" key="2">
    <source>
        <dbReference type="ARBA" id="ARBA00022475"/>
    </source>
</evidence>
<feature type="chain" id="PRO_5042952546" description="Ig-like domain-containing protein" evidence="12">
    <location>
        <begin position="29"/>
        <end position="293"/>
    </location>
</feature>
<keyword evidence="8" id="KW-0675">Receptor</keyword>
<organism evidence="14 15">
    <name type="scientific">Phoxinus phoxinus</name>
    <name type="common">Eurasian minnow</name>
    <dbReference type="NCBI Taxonomy" id="58324"/>
    <lineage>
        <taxon>Eukaryota</taxon>
        <taxon>Metazoa</taxon>
        <taxon>Chordata</taxon>
        <taxon>Craniata</taxon>
        <taxon>Vertebrata</taxon>
        <taxon>Euteleostomi</taxon>
        <taxon>Actinopterygii</taxon>
        <taxon>Neopterygii</taxon>
        <taxon>Teleostei</taxon>
        <taxon>Ostariophysi</taxon>
        <taxon>Cypriniformes</taxon>
        <taxon>Leuciscidae</taxon>
        <taxon>Phoxininae</taxon>
        <taxon>Phoxinus</taxon>
    </lineage>
</organism>
<evidence type="ECO:0000256" key="8">
    <source>
        <dbReference type="ARBA" id="ARBA00023170"/>
    </source>
</evidence>
<keyword evidence="3 11" id="KW-0812">Transmembrane</keyword>
<dbReference type="PANTHER" id="PTHR25466">
    <property type="entry name" value="T-LYMPHOCYTE ACTIVATION ANTIGEN"/>
    <property type="match status" value="1"/>
</dbReference>
<gene>
    <name evidence="14" type="ORF">R3I93_003865</name>
</gene>
<dbReference type="GO" id="GO:0007166">
    <property type="term" value="P:cell surface receptor signaling pathway"/>
    <property type="evidence" value="ECO:0007669"/>
    <property type="project" value="TreeGrafter"/>
</dbReference>
<dbReference type="InterPro" id="IPR003599">
    <property type="entry name" value="Ig_sub"/>
</dbReference>
<protein>
    <recommendedName>
        <fullName evidence="13">Ig-like domain-containing protein</fullName>
    </recommendedName>
</protein>
<keyword evidence="9" id="KW-0325">Glycoprotein</keyword>
<dbReference type="InterPro" id="IPR007110">
    <property type="entry name" value="Ig-like_dom"/>
</dbReference>
<dbReference type="SUPFAM" id="SSF48726">
    <property type="entry name" value="Immunoglobulin"/>
    <property type="match status" value="1"/>
</dbReference>
<keyword evidence="15" id="KW-1185">Reference proteome</keyword>
<dbReference type="GO" id="GO:0042102">
    <property type="term" value="P:positive regulation of T cell proliferation"/>
    <property type="evidence" value="ECO:0007669"/>
    <property type="project" value="TreeGrafter"/>
</dbReference>
<evidence type="ECO:0000256" key="10">
    <source>
        <dbReference type="ARBA" id="ARBA00023319"/>
    </source>
</evidence>
<evidence type="ECO:0000256" key="12">
    <source>
        <dbReference type="SAM" id="SignalP"/>
    </source>
</evidence>
<dbReference type="AlphaFoldDB" id="A0AAN9DE35"/>
<evidence type="ECO:0000256" key="5">
    <source>
        <dbReference type="ARBA" id="ARBA00022989"/>
    </source>
</evidence>
<reference evidence="14 15" key="1">
    <citation type="submission" date="2024-02" db="EMBL/GenBank/DDBJ databases">
        <title>Chromosome-level genome assembly of the Eurasian Minnow (Phoxinus phoxinus).</title>
        <authorList>
            <person name="Oriowo T.O."/>
            <person name="Martin S."/>
            <person name="Stange M."/>
            <person name="Chrysostomakis Y."/>
            <person name="Brown T."/>
            <person name="Winkler S."/>
            <person name="Kukowka S."/>
            <person name="Myers E.W."/>
            <person name="Bohne A."/>
        </authorList>
    </citation>
    <scope>NUCLEOTIDE SEQUENCE [LARGE SCALE GENOMIC DNA]</scope>
    <source>
        <strain evidence="14">ZFMK-TIS-60720</strain>
        <tissue evidence="14">Whole Organism</tissue>
    </source>
</reference>
<evidence type="ECO:0000313" key="14">
    <source>
        <dbReference type="EMBL" id="KAK7171392.1"/>
    </source>
</evidence>
<evidence type="ECO:0000256" key="1">
    <source>
        <dbReference type="ARBA" id="ARBA00004251"/>
    </source>
</evidence>
<evidence type="ECO:0000256" key="3">
    <source>
        <dbReference type="ARBA" id="ARBA00022692"/>
    </source>
</evidence>
<dbReference type="Pfam" id="PF07686">
    <property type="entry name" value="V-set"/>
    <property type="match status" value="1"/>
</dbReference>
<comment type="subcellular location">
    <subcellularLocation>
        <location evidence="1">Cell membrane</location>
        <topology evidence="1">Single-pass type I membrane protein</topology>
    </subcellularLocation>
</comment>
<dbReference type="Proteomes" id="UP001364617">
    <property type="component" value="Unassembled WGS sequence"/>
</dbReference>
<dbReference type="GO" id="GO:0071222">
    <property type="term" value="P:cellular response to lipopolysaccharide"/>
    <property type="evidence" value="ECO:0007669"/>
    <property type="project" value="TreeGrafter"/>
</dbReference>
<keyword evidence="5 11" id="KW-1133">Transmembrane helix</keyword>
<dbReference type="InterPro" id="IPR013162">
    <property type="entry name" value="CD80_C2-set"/>
</dbReference>
<dbReference type="InterPro" id="IPR013783">
    <property type="entry name" value="Ig-like_fold"/>
</dbReference>
<keyword evidence="10" id="KW-0393">Immunoglobulin domain</keyword>
<evidence type="ECO:0000313" key="15">
    <source>
        <dbReference type="Proteomes" id="UP001364617"/>
    </source>
</evidence>
<proteinExistence type="predicted"/>
<dbReference type="GO" id="GO:0042130">
    <property type="term" value="P:negative regulation of T cell proliferation"/>
    <property type="evidence" value="ECO:0007669"/>
    <property type="project" value="TreeGrafter"/>
</dbReference>
<dbReference type="Pfam" id="PF08205">
    <property type="entry name" value="C2-set_2"/>
    <property type="match status" value="1"/>
</dbReference>
<evidence type="ECO:0000256" key="4">
    <source>
        <dbReference type="ARBA" id="ARBA00022729"/>
    </source>
</evidence>
<dbReference type="InterPro" id="IPR051713">
    <property type="entry name" value="T-cell_Activation_Regulation"/>
</dbReference>
<dbReference type="GO" id="GO:0009897">
    <property type="term" value="C:external side of plasma membrane"/>
    <property type="evidence" value="ECO:0007669"/>
    <property type="project" value="TreeGrafter"/>
</dbReference>
<dbReference type="InterPro" id="IPR036179">
    <property type="entry name" value="Ig-like_dom_sf"/>
</dbReference>
<evidence type="ECO:0000256" key="9">
    <source>
        <dbReference type="ARBA" id="ARBA00023180"/>
    </source>
</evidence>